<dbReference type="SUPFAM" id="SSF48264">
    <property type="entry name" value="Cytochrome P450"/>
    <property type="match status" value="1"/>
</dbReference>
<gene>
    <name evidence="4" type="ORF">KUTeg_024605</name>
</gene>
<evidence type="ECO:0000256" key="1">
    <source>
        <dbReference type="ARBA" id="ARBA00010617"/>
    </source>
</evidence>
<dbReference type="Proteomes" id="UP001217089">
    <property type="component" value="Unassembled WGS sequence"/>
</dbReference>
<dbReference type="Pfam" id="PF00067">
    <property type="entry name" value="p450"/>
    <property type="match status" value="1"/>
</dbReference>
<dbReference type="InterPro" id="IPR001128">
    <property type="entry name" value="Cyt_P450"/>
</dbReference>
<protein>
    <recommendedName>
        <fullName evidence="6">Cytochrome P450</fullName>
    </recommendedName>
</protein>
<dbReference type="EMBL" id="JARBDR010000923">
    <property type="protein sequence ID" value="KAJ8298074.1"/>
    <property type="molecule type" value="Genomic_DNA"/>
</dbReference>
<evidence type="ECO:0000256" key="3">
    <source>
        <dbReference type="SAM" id="Phobius"/>
    </source>
</evidence>
<name>A0ABQ9DYC9_TEGGR</name>
<dbReference type="InterPro" id="IPR052666">
    <property type="entry name" value="CYP450_20A1-like"/>
</dbReference>
<sequence>MQNYDYLSRFDPDRFSPENSRSRPPMAFQPFGFSGKRSCVGYRFVFATATIFLVTLLKKFRIKIVNEEDVKPLYGLVTRPDKEIWITVNKR</sequence>
<dbReference type="Gene3D" id="1.10.630.10">
    <property type="entry name" value="Cytochrome P450"/>
    <property type="match status" value="1"/>
</dbReference>
<comment type="similarity">
    <text evidence="1">Belongs to the cytochrome P450 family.</text>
</comment>
<accession>A0ABQ9DYC9</accession>
<reference evidence="4 5" key="1">
    <citation type="submission" date="2022-12" db="EMBL/GenBank/DDBJ databases">
        <title>Chromosome-level genome of Tegillarca granosa.</title>
        <authorList>
            <person name="Kim J."/>
        </authorList>
    </citation>
    <scope>NUCLEOTIDE SEQUENCE [LARGE SCALE GENOMIC DNA]</scope>
    <source>
        <strain evidence="4">Teg-2019</strain>
        <tissue evidence="4">Adductor muscle</tissue>
    </source>
</reference>
<evidence type="ECO:0000313" key="5">
    <source>
        <dbReference type="Proteomes" id="UP001217089"/>
    </source>
</evidence>
<feature type="transmembrane region" description="Helical" evidence="3">
    <location>
        <begin position="40"/>
        <end position="57"/>
    </location>
</feature>
<dbReference type="InterPro" id="IPR036396">
    <property type="entry name" value="Cyt_P450_sf"/>
</dbReference>
<proteinExistence type="inferred from homology"/>
<dbReference type="PANTHER" id="PTHR24280">
    <property type="entry name" value="CYTOCHROME P450 20A1"/>
    <property type="match status" value="1"/>
</dbReference>
<evidence type="ECO:0008006" key="6">
    <source>
        <dbReference type="Google" id="ProtNLM"/>
    </source>
</evidence>
<keyword evidence="3" id="KW-1133">Transmembrane helix</keyword>
<keyword evidence="3" id="KW-0812">Transmembrane</keyword>
<dbReference type="PANTHER" id="PTHR24280:SF4">
    <property type="entry name" value="CYTOCHROME P450 20A1"/>
    <property type="match status" value="1"/>
</dbReference>
<evidence type="ECO:0000313" key="4">
    <source>
        <dbReference type="EMBL" id="KAJ8298074.1"/>
    </source>
</evidence>
<keyword evidence="3" id="KW-0472">Membrane</keyword>
<keyword evidence="5" id="KW-1185">Reference proteome</keyword>
<evidence type="ECO:0000256" key="2">
    <source>
        <dbReference type="SAM" id="MobiDB-lite"/>
    </source>
</evidence>
<organism evidence="4 5">
    <name type="scientific">Tegillarca granosa</name>
    <name type="common">Malaysian cockle</name>
    <name type="synonym">Anadara granosa</name>
    <dbReference type="NCBI Taxonomy" id="220873"/>
    <lineage>
        <taxon>Eukaryota</taxon>
        <taxon>Metazoa</taxon>
        <taxon>Spiralia</taxon>
        <taxon>Lophotrochozoa</taxon>
        <taxon>Mollusca</taxon>
        <taxon>Bivalvia</taxon>
        <taxon>Autobranchia</taxon>
        <taxon>Pteriomorphia</taxon>
        <taxon>Arcoida</taxon>
        <taxon>Arcoidea</taxon>
        <taxon>Arcidae</taxon>
        <taxon>Tegillarca</taxon>
    </lineage>
</organism>
<feature type="region of interest" description="Disordered" evidence="2">
    <location>
        <begin position="1"/>
        <end position="23"/>
    </location>
</feature>
<comment type="caution">
    <text evidence="4">The sequence shown here is derived from an EMBL/GenBank/DDBJ whole genome shotgun (WGS) entry which is preliminary data.</text>
</comment>